<reference evidence="6" key="1">
    <citation type="journal article" date="2015" name="MBio">
        <title>Genome-resolved metagenomic analysis reveals roles for candidate phyla and other microbial community members in biogeochemical transformations in oil reservoirs.</title>
        <authorList>
            <person name="Hu P."/>
            <person name="Tom L."/>
            <person name="Singh A."/>
            <person name="Thomas B.C."/>
            <person name="Baker B.J."/>
            <person name="Piceno Y.M."/>
            <person name="Andersen G.L."/>
            <person name="Banfield J.F."/>
        </authorList>
    </citation>
    <scope>NUCLEOTIDE SEQUENCE [LARGE SCALE GENOMIC DNA]</scope>
    <source>
        <strain evidence="6">46_47</strain>
        <strain evidence="7">46_70</strain>
    </source>
</reference>
<feature type="binding site" evidence="4">
    <location>
        <begin position="67"/>
        <end position="71"/>
    </location>
    <ligand>
        <name>D-ribulose 5-phosphate</name>
        <dbReference type="ChEBI" id="CHEBI:58121"/>
    </ligand>
</feature>
<evidence type="ECO:0000256" key="2">
    <source>
        <dbReference type="ARBA" id="ARBA00023235"/>
    </source>
</evidence>
<name>A0A117LUM7_9BACT</name>
<comment type="similarity">
    <text evidence="1">Belongs to the LacAB/RpiB family.</text>
</comment>
<dbReference type="NCBIfam" id="NF004051">
    <property type="entry name" value="PRK05571.1"/>
    <property type="match status" value="1"/>
</dbReference>
<dbReference type="AlphaFoldDB" id="A0A117LUM7"/>
<keyword evidence="2 6" id="KW-0413">Isomerase</keyword>
<dbReference type="Proteomes" id="UP000264215">
    <property type="component" value="Unassembled WGS sequence"/>
</dbReference>
<comment type="caution">
    <text evidence="6">The sequence shown here is derived from an EMBL/GenBank/DDBJ whole genome shotgun (WGS) entry which is preliminary data.</text>
</comment>
<dbReference type="Gene3D" id="3.40.1400.10">
    <property type="entry name" value="Sugar-phosphate isomerase, RpiB/LacA/LacB"/>
    <property type="match status" value="1"/>
</dbReference>
<reference evidence="8 9" key="2">
    <citation type="journal article" date="2015" name="MBio">
        <title>Genome-Resolved Metagenomic Analysis Reveals Roles for Candidate Phyla and Other Microbial Community Members in Biogeochemical Transformations in Oil Reservoirs.</title>
        <authorList>
            <person name="Hu P."/>
            <person name="Tom L."/>
            <person name="Singh A."/>
            <person name="Thomas B.C."/>
            <person name="Baker B.J."/>
            <person name="Piceno Y.M."/>
            <person name="Andersen G.L."/>
            <person name="Banfield J.F."/>
        </authorList>
    </citation>
    <scope>NUCLEOTIDE SEQUENCE [LARGE SCALE GENOMIC DNA]</scope>
</reference>
<reference evidence="5 10" key="3">
    <citation type="journal article" date="2018" name="Nat. Biotechnol.">
        <title>A standardized bacterial taxonomy based on genome phylogeny substantially revises the tree of life.</title>
        <authorList>
            <person name="Parks D.H."/>
            <person name="Chuvochina M."/>
            <person name="Waite D.W."/>
            <person name="Rinke C."/>
            <person name="Skarshewski A."/>
            <person name="Chaumeil P.A."/>
            <person name="Hugenholtz P."/>
        </authorList>
    </citation>
    <scope>NUCLEOTIDE SEQUENCE [LARGE SCALE GENOMIC DNA]</scope>
    <source>
        <strain evidence="5">UBA9905</strain>
    </source>
</reference>
<dbReference type="PATRIC" id="fig|1236046.5.peg.1174"/>
<protein>
    <submittedName>
        <fullName evidence="6">Ribose 5-phosphate isomerase B</fullName>
    </submittedName>
</protein>
<sequence>MKIAIASDHAAFELKSYLVKYLEKRGHTVFDLGPESGAYSVDYPDFSEKVCGSVTNGEADFGVLLCGTGIGMSIAANKHRGIRAALCFFPEMAALARRHNHANVLVLGGRLIGSELAGWIVDAFLSSPEEGGRHKKRVDKLEIRVDENRVKDG</sequence>
<dbReference type="InterPro" id="IPR003500">
    <property type="entry name" value="RpiB_LacA_LacB"/>
</dbReference>
<feature type="active site" description="Proton acceptor" evidence="3">
    <location>
        <position position="66"/>
    </location>
</feature>
<accession>A0A117LUM7</accession>
<dbReference type="EMBL" id="LGGW01000010">
    <property type="protein sequence ID" value="KUK91060.1"/>
    <property type="molecule type" value="Genomic_DNA"/>
</dbReference>
<dbReference type="Proteomes" id="UP000055014">
    <property type="component" value="Unassembled WGS sequence"/>
</dbReference>
<dbReference type="Proteomes" id="UP000054260">
    <property type="component" value="Unassembled WGS sequence"/>
</dbReference>
<evidence type="ECO:0000313" key="9">
    <source>
        <dbReference type="Proteomes" id="UP000055014"/>
    </source>
</evidence>
<evidence type="ECO:0000313" key="5">
    <source>
        <dbReference type="EMBL" id="HCO69125.1"/>
    </source>
</evidence>
<dbReference type="PANTHER" id="PTHR30345">
    <property type="entry name" value="RIBOSE-5-PHOSPHATE ISOMERASE B"/>
    <property type="match status" value="1"/>
</dbReference>
<feature type="binding site" evidence="4">
    <location>
        <begin position="8"/>
        <end position="9"/>
    </location>
    <ligand>
        <name>D-ribulose 5-phosphate</name>
        <dbReference type="ChEBI" id="CHEBI:58121"/>
    </ligand>
</feature>
<dbReference type="GO" id="GO:0009052">
    <property type="term" value="P:pentose-phosphate shunt, non-oxidative branch"/>
    <property type="evidence" value="ECO:0007669"/>
    <property type="project" value="TreeGrafter"/>
</dbReference>
<dbReference type="Pfam" id="PF02502">
    <property type="entry name" value="LacAB_rpiB"/>
    <property type="match status" value="1"/>
</dbReference>
<feature type="binding site" evidence="4">
    <location>
        <position position="133"/>
    </location>
    <ligand>
        <name>D-ribulose 5-phosphate</name>
        <dbReference type="ChEBI" id="CHEBI:58121"/>
    </ligand>
</feature>
<dbReference type="GO" id="GO:0019316">
    <property type="term" value="P:D-allose catabolic process"/>
    <property type="evidence" value="ECO:0007669"/>
    <property type="project" value="TreeGrafter"/>
</dbReference>
<organism evidence="6 8">
    <name type="scientific">Mesotoga infera</name>
    <dbReference type="NCBI Taxonomy" id="1236046"/>
    <lineage>
        <taxon>Bacteria</taxon>
        <taxon>Thermotogati</taxon>
        <taxon>Thermotogota</taxon>
        <taxon>Thermotogae</taxon>
        <taxon>Kosmotogales</taxon>
        <taxon>Kosmotogaceae</taxon>
        <taxon>Mesotoga</taxon>
    </lineage>
</organism>
<proteinExistence type="inferred from homology"/>
<evidence type="ECO:0000313" key="8">
    <source>
        <dbReference type="Proteomes" id="UP000054260"/>
    </source>
</evidence>
<feature type="active site" description="Proton donor" evidence="3">
    <location>
        <position position="99"/>
    </location>
</feature>
<evidence type="ECO:0000313" key="7">
    <source>
        <dbReference type="EMBL" id="KUK91060.1"/>
    </source>
</evidence>
<dbReference type="GO" id="GO:0004751">
    <property type="term" value="F:ribose-5-phosphate isomerase activity"/>
    <property type="evidence" value="ECO:0007669"/>
    <property type="project" value="TreeGrafter"/>
</dbReference>
<dbReference type="PANTHER" id="PTHR30345:SF0">
    <property type="entry name" value="DNA DAMAGE-REPAIR_TOLERATION PROTEIN DRT102"/>
    <property type="match status" value="1"/>
</dbReference>
<dbReference type="EMBL" id="LGGH01000015">
    <property type="protein sequence ID" value="KUK68407.1"/>
    <property type="molecule type" value="Genomic_DNA"/>
</dbReference>
<dbReference type="NCBIfam" id="TIGR00689">
    <property type="entry name" value="rpiB_lacA_lacB"/>
    <property type="match status" value="1"/>
</dbReference>
<dbReference type="EMBL" id="DQBS01000019">
    <property type="protein sequence ID" value="HCO69125.1"/>
    <property type="molecule type" value="Genomic_DNA"/>
</dbReference>
<dbReference type="InterPro" id="IPR036569">
    <property type="entry name" value="RpiB_LacA_LacB_sf"/>
</dbReference>
<evidence type="ECO:0000256" key="4">
    <source>
        <dbReference type="PIRSR" id="PIRSR005384-2"/>
    </source>
</evidence>
<dbReference type="NCBIfam" id="TIGR01120">
    <property type="entry name" value="rpiB"/>
    <property type="match status" value="1"/>
</dbReference>
<feature type="binding site" evidence="4">
    <location>
        <position position="137"/>
    </location>
    <ligand>
        <name>D-ribulose 5-phosphate</name>
        <dbReference type="ChEBI" id="CHEBI:58121"/>
    </ligand>
</feature>
<evidence type="ECO:0000313" key="10">
    <source>
        <dbReference type="Proteomes" id="UP000264215"/>
    </source>
</evidence>
<evidence type="ECO:0000313" key="6">
    <source>
        <dbReference type="EMBL" id="KUK68407.1"/>
    </source>
</evidence>
<dbReference type="SUPFAM" id="SSF89623">
    <property type="entry name" value="Ribose/Galactose isomerase RpiB/AlsB"/>
    <property type="match status" value="1"/>
</dbReference>
<dbReference type="PIRSF" id="PIRSF005384">
    <property type="entry name" value="RpiB_LacA_B"/>
    <property type="match status" value="1"/>
</dbReference>
<feature type="binding site" evidence="4">
    <location>
        <position position="100"/>
    </location>
    <ligand>
        <name>D-ribulose 5-phosphate</name>
        <dbReference type="ChEBI" id="CHEBI:58121"/>
    </ligand>
</feature>
<evidence type="ECO:0000256" key="1">
    <source>
        <dbReference type="ARBA" id="ARBA00008754"/>
    </source>
</evidence>
<dbReference type="InterPro" id="IPR004785">
    <property type="entry name" value="RpiB"/>
</dbReference>
<evidence type="ECO:0000256" key="3">
    <source>
        <dbReference type="PIRSR" id="PIRSR005384-1"/>
    </source>
</evidence>
<gene>
    <name evidence="5" type="primary">rpiB</name>
    <name evidence="5" type="ORF">DIT26_00820</name>
    <name evidence="6" type="ORF">XD86_0204</name>
    <name evidence="7" type="ORF">XE02_0228</name>
</gene>
<feature type="binding site" evidence="4">
    <location>
        <position position="110"/>
    </location>
    <ligand>
        <name>D-ribulose 5-phosphate</name>
        <dbReference type="ChEBI" id="CHEBI:58121"/>
    </ligand>
</feature>